<dbReference type="SUPFAM" id="SSF54211">
    <property type="entry name" value="Ribosomal protein S5 domain 2-like"/>
    <property type="match status" value="1"/>
</dbReference>
<dbReference type="AlphaFoldDB" id="A0A371IP45"/>
<dbReference type="SUPFAM" id="SSF52972">
    <property type="entry name" value="ITPase-like"/>
    <property type="match status" value="1"/>
</dbReference>
<keyword evidence="4 17" id="KW-0698">rRNA processing</keyword>
<dbReference type="Pfam" id="PF03725">
    <property type="entry name" value="RNase_PH_C"/>
    <property type="match status" value="1"/>
</dbReference>
<dbReference type="GO" id="GO:0008033">
    <property type="term" value="P:tRNA processing"/>
    <property type="evidence" value="ECO:0007669"/>
    <property type="project" value="UniProtKB-UniRule"/>
</dbReference>
<evidence type="ECO:0000256" key="4">
    <source>
        <dbReference type="ARBA" id="ARBA00022552"/>
    </source>
</evidence>
<comment type="similarity">
    <text evidence="2 18 19">Belongs to the HAM1 NTPase family.</text>
</comment>
<keyword evidence="13" id="KW-0694">RNA-binding</keyword>
<dbReference type="GO" id="GO:0031125">
    <property type="term" value="P:rRNA 3'-end processing"/>
    <property type="evidence" value="ECO:0007669"/>
    <property type="project" value="UniProtKB-ARBA"/>
</dbReference>
<dbReference type="InterPro" id="IPR036345">
    <property type="entry name" value="ExoRNase_PH_dom2_sf"/>
</dbReference>
<keyword evidence="11 18" id="KW-0378">Hydrolase</keyword>
<dbReference type="Gene3D" id="3.90.950.10">
    <property type="match status" value="1"/>
</dbReference>
<evidence type="ECO:0000256" key="11">
    <source>
        <dbReference type="ARBA" id="ARBA00022801"/>
    </source>
</evidence>
<sequence>MSRQKNQIRKVKFTTNFTKYAQGSVLIETEDTKVICTASVEEKVPPFLKNTGNGWISAEYSMLPSATKQRKIRDSVKGKIDGRSQEIQRLIGRAIRNVVDLTKLGERTIWIDCDVIQADGGTRTSSINGAFVAVALALKHLYDKGIIKEYPVKSFVGAISAGIVNGERTLDLNYFQDSSADVDMNIVMNDIGEFIEIQGTGEKNPFSMNDLNAFLSLCKSGIDEIILLQKKTLGEEITNLIENNKPKKTFLIGTANSHKLEEIQAILDKFDIVAKSLSDFNLQDDDVEETGTTFEENALIKARHYCKVSGVPTICDDSGIMVDALDGAPGIYSKRFTNEEPRDKKNNEKMLKLLMGKTSDERTAQFVCTLALVYPDGYEHTFTGISKGKIGFEEKGSNGFGYDPLFIADDEVAKGLTNGQLSPELKNKISHRARALEKLNEFLKNN</sequence>
<feature type="binding site" evidence="18">
    <location>
        <begin position="431"/>
        <end position="432"/>
    </location>
    <ligand>
        <name>substrate</name>
    </ligand>
</feature>
<dbReference type="GO" id="GO:0036220">
    <property type="term" value="F:ITP diphosphatase activity"/>
    <property type="evidence" value="ECO:0007669"/>
    <property type="project" value="UniProtKB-UniRule"/>
</dbReference>
<feature type="binding site" evidence="18">
    <location>
        <position position="288"/>
    </location>
    <ligand>
        <name>Mg(2+)</name>
        <dbReference type="ChEBI" id="CHEBI:18420"/>
    </ligand>
</feature>
<dbReference type="CDD" id="cd11362">
    <property type="entry name" value="RNase_PH_bact"/>
    <property type="match status" value="1"/>
</dbReference>
<dbReference type="EMBL" id="MBEW02000001">
    <property type="protein sequence ID" value="RDY22263.1"/>
    <property type="molecule type" value="Genomic_DNA"/>
</dbReference>
<comment type="function">
    <text evidence="18">Pyrophosphatase that catalyzes the hydrolysis of nucleoside triphosphates to their monophosphate derivatives, with a high preference for the non-canonical purine nucleotides XTP (xanthosine triphosphate), dITP (deoxyinosine triphosphate) and ITP. Seems to function as a house-cleaning enzyme that removes non-canonical purine nucleotides from the nucleotide pool, thus preventing their incorporation into DNA/RNA and avoiding chromosomal lesions.</text>
</comment>
<dbReference type="GO" id="GO:0016075">
    <property type="term" value="P:rRNA catabolic process"/>
    <property type="evidence" value="ECO:0007669"/>
    <property type="project" value="UniProtKB-UniRule"/>
</dbReference>
<keyword evidence="8 17" id="KW-0548">Nucleotidyltransferase</keyword>
<dbReference type="InterPro" id="IPR027408">
    <property type="entry name" value="PNPase/RNase_PH_dom_sf"/>
</dbReference>
<evidence type="ECO:0000256" key="19">
    <source>
        <dbReference type="RuleBase" id="RU003781"/>
    </source>
</evidence>
<evidence type="ECO:0000313" key="23">
    <source>
        <dbReference type="Proteomes" id="UP000093352"/>
    </source>
</evidence>
<dbReference type="HAMAP" id="MF_00564">
    <property type="entry name" value="RNase_PH"/>
    <property type="match status" value="1"/>
</dbReference>
<comment type="catalytic activity">
    <reaction evidence="17">
        <text>tRNA(n+1) + phosphate = tRNA(n) + a ribonucleoside 5'-diphosphate</text>
        <dbReference type="Rhea" id="RHEA:10628"/>
        <dbReference type="Rhea" id="RHEA-COMP:17343"/>
        <dbReference type="Rhea" id="RHEA-COMP:17344"/>
        <dbReference type="ChEBI" id="CHEBI:43474"/>
        <dbReference type="ChEBI" id="CHEBI:57930"/>
        <dbReference type="ChEBI" id="CHEBI:173114"/>
        <dbReference type="EC" id="2.7.7.56"/>
    </reaction>
</comment>
<organism evidence="22 23">
    <name type="scientific">Criibacterium bergeronii</name>
    <dbReference type="NCBI Taxonomy" id="1871336"/>
    <lineage>
        <taxon>Bacteria</taxon>
        <taxon>Bacillati</taxon>
        <taxon>Bacillota</taxon>
        <taxon>Clostridia</taxon>
        <taxon>Peptostreptococcales</taxon>
        <taxon>Filifactoraceae</taxon>
        <taxon>Criibacterium</taxon>
    </lineage>
</organism>
<dbReference type="InterPro" id="IPR050080">
    <property type="entry name" value="RNase_PH"/>
</dbReference>
<keyword evidence="12 18" id="KW-0460">Magnesium</keyword>
<evidence type="ECO:0000256" key="8">
    <source>
        <dbReference type="ARBA" id="ARBA00022695"/>
    </source>
</evidence>
<evidence type="ECO:0000256" key="13">
    <source>
        <dbReference type="ARBA" id="ARBA00022884"/>
    </source>
</evidence>
<feature type="binding site" evidence="17">
    <location>
        <begin position="121"/>
        <end position="123"/>
    </location>
    <ligand>
        <name>phosphate</name>
        <dbReference type="ChEBI" id="CHEBI:43474"/>
        <note>substrate</note>
    </ligand>
</feature>
<evidence type="ECO:0000256" key="2">
    <source>
        <dbReference type="ARBA" id="ARBA00008023"/>
    </source>
</evidence>
<dbReference type="Proteomes" id="UP000093352">
    <property type="component" value="Unassembled WGS sequence"/>
</dbReference>
<feature type="binding site" evidence="18">
    <location>
        <position position="318"/>
    </location>
    <ligand>
        <name>substrate</name>
    </ligand>
</feature>
<proteinExistence type="inferred from homology"/>
<dbReference type="RefSeq" id="WP_068911636.1">
    <property type="nucleotide sequence ID" value="NZ_MBEW02000001.1"/>
</dbReference>
<feature type="domain" description="Exoribonuclease phosphorolytic" evidence="21">
    <location>
        <begin position="155"/>
        <end position="215"/>
    </location>
</feature>
<evidence type="ECO:0000256" key="15">
    <source>
        <dbReference type="ARBA" id="ARBA00051875"/>
    </source>
</evidence>
<evidence type="ECO:0000259" key="20">
    <source>
        <dbReference type="Pfam" id="PF01138"/>
    </source>
</evidence>
<feature type="domain" description="Exoribonuclease phosphorolytic" evidence="20">
    <location>
        <begin position="7"/>
        <end position="137"/>
    </location>
</feature>
<dbReference type="Pfam" id="PF01725">
    <property type="entry name" value="Ham1p_like"/>
    <property type="match status" value="1"/>
</dbReference>
<keyword evidence="5 17" id="KW-0820">tRNA-binding</keyword>
<feature type="binding site" evidence="18">
    <location>
        <position position="426"/>
    </location>
    <ligand>
        <name>substrate</name>
    </ligand>
</feature>
<comment type="catalytic activity">
    <reaction evidence="15 18">
        <text>dITP + H2O = dIMP + diphosphate + H(+)</text>
        <dbReference type="Rhea" id="RHEA:28342"/>
        <dbReference type="ChEBI" id="CHEBI:15377"/>
        <dbReference type="ChEBI" id="CHEBI:15378"/>
        <dbReference type="ChEBI" id="CHEBI:33019"/>
        <dbReference type="ChEBI" id="CHEBI:61194"/>
        <dbReference type="ChEBI" id="CHEBI:61382"/>
        <dbReference type="EC" id="3.6.1.66"/>
    </reaction>
</comment>
<keyword evidence="7 17" id="KW-0819">tRNA processing</keyword>
<feature type="binding site" evidence="18">
    <location>
        <begin position="254"/>
        <end position="259"/>
    </location>
    <ligand>
        <name>substrate</name>
    </ligand>
</feature>
<evidence type="ECO:0000256" key="7">
    <source>
        <dbReference type="ARBA" id="ARBA00022694"/>
    </source>
</evidence>
<dbReference type="InterPro" id="IPR029001">
    <property type="entry name" value="ITPase-like_fam"/>
</dbReference>
<evidence type="ECO:0000256" key="1">
    <source>
        <dbReference type="ARBA" id="ARBA00006678"/>
    </source>
</evidence>
<dbReference type="NCBIfam" id="TIGR00042">
    <property type="entry name" value="RdgB/HAM1 family non-canonical purine NTP pyrophosphatase"/>
    <property type="match status" value="1"/>
</dbReference>
<comment type="caution">
    <text evidence="22">The sequence shown here is derived from an EMBL/GenBank/DDBJ whole genome shotgun (WGS) entry which is preliminary data.</text>
</comment>
<dbReference type="PANTHER" id="PTHR11953:SF0">
    <property type="entry name" value="EXOSOME COMPLEX COMPONENT RRP41"/>
    <property type="match status" value="1"/>
</dbReference>
<dbReference type="NCBIfam" id="TIGR01966">
    <property type="entry name" value="RNasePH"/>
    <property type="match status" value="1"/>
</dbReference>
<dbReference type="CDD" id="cd00515">
    <property type="entry name" value="HAM1"/>
    <property type="match status" value="1"/>
</dbReference>
<feature type="binding site" evidence="18">
    <location>
        <position position="317"/>
    </location>
    <ligand>
        <name>Mg(2+)</name>
        <dbReference type="ChEBI" id="CHEBI:18420"/>
    </ligand>
</feature>
<dbReference type="InterPro" id="IPR002381">
    <property type="entry name" value="RNase_PH_bac-type"/>
</dbReference>
<evidence type="ECO:0000256" key="18">
    <source>
        <dbReference type="HAMAP-Rule" id="MF_01405"/>
    </source>
</evidence>
<dbReference type="Gene3D" id="3.30.230.70">
    <property type="entry name" value="GHMP Kinase, N-terminal domain"/>
    <property type="match status" value="1"/>
</dbReference>
<comment type="subunit">
    <text evidence="17">Homohexameric ring arranged as a trimer of dimers.</text>
</comment>
<dbReference type="STRING" id="1871336.BBG48_00970"/>
<dbReference type="GO" id="GO:0035870">
    <property type="term" value="F:dITP diphosphatase activity"/>
    <property type="evidence" value="ECO:0007669"/>
    <property type="project" value="UniProtKB-UniRule"/>
</dbReference>
<evidence type="ECO:0000256" key="3">
    <source>
        <dbReference type="ARBA" id="ARBA00011738"/>
    </source>
</evidence>
<comment type="similarity">
    <text evidence="1 17">Belongs to the RNase PH family.</text>
</comment>
<accession>A0A371IP45</accession>
<dbReference type="GO" id="GO:0000175">
    <property type="term" value="F:3'-5'-RNA exonuclease activity"/>
    <property type="evidence" value="ECO:0007669"/>
    <property type="project" value="UniProtKB-UniRule"/>
</dbReference>
<dbReference type="GO" id="GO:0017111">
    <property type="term" value="F:ribonucleoside triphosphate phosphatase activity"/>
    <property type="evidence" value="ECO:0007669"/>
    <property type="project" value="InterPro"/>
</dbReference>
<evidence type="ECO:0000256" key="6">
    <source>
        <dbReference type="ARBA" id="ARBA00022679"/>
    </source>
</evidence>
<dbReference type="SUPFAM" id="SSF55666">
    <property type="entry name" value="Ribonuclease PH domain 2-like"/>
    <property type="match status" value="1"/>
</dbReference>
<dbReference type="FunFam" id="3.30.230.70:FF:000003">
    <property type="entry name" value="Ribonuclease PH"/>
    <property type="match status" value="1"/>
</dbReference>
<dbReference type="InterPro" id="IPR002637">
    <property type="entry name" value="RdgB/HAM1"/>
</dbReference>
<dbReference type="GO" id="GO:0036222">
    <property type="term" value="F:XTP diphosphatase activity"/>
    <property type="evidence" value="ECO:0007669"/>
    <property type="project" value="UniProtKB-UniRule"/>
</dbReference>
<dbReference type="HAMAP" id="MF_01405">
    <property type="entry name" value="Non_canon_purine_NTPase"/>
    <property type="match status" value="1"/>
</dbReference>
<evidence type="ECO:0000256" key="17">
    <source>
        <dbReference type="HAMAP-Rule" id="MF_00564"/>
    </source>
</evidence>
<protein>
    <recommendedName>
        <fullName evidence="17 18">Multifunctional fusion protein</fullName>
    </recommendedName>
    <domain>
        <recommendedName>
            <fullName evidence="18">dITP/XTP pyrophosphatase</fullName>
            <ecNumber evidence="18">3.6.1.66</ecNumber>
        </recommendedName>
        <alternativeName>
            <fullName evidence="18">Non-canonical purine NTP pyrophosphatase</fullName>
        </alternativeName>
        <alternativeName>
            <fullName evidence="18">Non-standard purine NTP pyrophosphatase</fullName>
        </alternativeName>
        <alternativeName>
            <fullName evidence="18">Nucleoside-triphosphate diphosphatase</fullName>
        </alternativeName>
        <alternativeName>
            <fullName evidence="18">Nucleoside-triphosphate pyrophosphatase</fullName>
            <shortName evidence="18">NTPase</shortName>
        </alternativeName>
    </domain>
    <domain>
        <recommendedName>
            <fullName evidence="17">Ribonuclease PH</fullName>
            <shortName evidence="17">RNase PH</shortName>
            <ecNumber evidence="17">2.7.7.56</ecNumber>
        </recommendedName>
        <alternativeName>
            <fullName evidence="17">tRNA nucleotidyltransferase</fullName>
        </alternativeName>
    </domain>
</protein>
<comment type="cofactor">
    <cofactor evidence="18">
        <name>Mg(2+)</name>
        <dbReference type="ChEBI" id="CHEBI:18420"/>
    </cofactor>
    <text evidence="18">Binds 1 Mg(2+) ion per subunit.</text>
</comment>
<feature type="binding site" evidence="17">
    <location>
        <position position="83"/>
    </location>
    <ligand>
        <name>phosphate</name>
        <dbReference type="ChEBI" id="CHEBI:43474"/>
        <note>substrate</note>
    </ligand>
</feature>
<dbReference type="FunFam" id="3.90.950.10:FF:000001">
    <property type="entry name" value="dITP/XTP pyrophosphatase"/>
    <property type="match status" value="1"/>
</dbReference>
<evidence type="ECO:0000256" key="10">
    <source>
        <dbReference type="ARBA" id="ARBA00022741"/>
    </source>
</evidence>
<dbReference type="GO" id="GO:0000049">
    <property type="term" value="F:tRNA binding"/>
    <property type="evidence" value="ECO:0007669"/>
    <property type="project" value="UniProtKB-UniRule"/>
</dbReference>
<feature type="active site" description="Proton acceptor" evidence="18">
    <location>
        <position position="317"/>
    </location>
</feature>
<dbReference type="GO" id="GO:0046872">
    <property type="term" value="F:metal ion binding"/>
    <property type="evidence" value="ECO:0007669"/>
    <property type="project" value="UniProtKB-KW"/>
</dbReference>
<keyword evidence="23" id="KW-1185">Reference proteome</keyword>
<dbReference type="InterPro" id="IPR001247">
    <property type="entry name" value="ExoRNase_PH_dom1"/>
</dbReference>
<comment type="catalytic activity">
    <reaction evidence="16 18">
        <text>XTP + H2O = XMP + diphosphate + H(+)</text>
        <dbReference type="Rhea" id="RHEA:28610"/>
        <dbReference type="ChEBI" id="CHEBI:15377"/>
        <dbReference type="ChEBI" id="CHEBI:15378"/>
        <dbReference type="ChEBI" id="CHEBI:33019"/>
        <dbReference type="ChEBI" id="CHEBI:57464"/>
        <dbReference type="ChEBI" id="CHEBI:61314"/>
        <dbReference type="EC" id="3.6.1.66"/>
    </reaction>
</comment>
<dbReference type="GO" id="GO:0000166">
    <property type="term" value="F:nucleotide binding"/>
    <property type="evidence" value="ECO:0007669"/>
    <property type="project" value="UniProtKB-KW"/>
</dbReference>
<evidence type="ECO:0000256" key="12">
    <source>
        <dbReference type="ARBA" id="ARBA00022842"/>
    </source>
</evidence>
<comment type="subunit">
    <text evidence="3 18">Homodimer.</text>
</comment>
<dbReference type="InterPro" id="IPR020922">
    <property type="entry name" value="dITP/XTP_pyrophosphatase"/>
</dbReference>
<evidence type="ECO:0000256" key="5">
    <source>
        <dbReference type="ARBA" id="ARBA00022555"/>
    </source>
</evidence>
<keyword evidence="6 17" id="KW-0808">Transferase</keyword>
<keyword evidence="10 18" id="KW-0547">Nucleotide-binding</keyword>
<dbReference type="InterPro" id="IPR020568">
    <property type="entry name" value="Ribosomal_Su5_D2-typ_SF"/>
</dbReference>
<dbReference type="Pfam" id="PF01138">
    <property type="entry name" value="RNase_PH"/>
    <property type="match status" value="1"/>
</dbReference>
<dbReference type="GO" id="GO:0009117">
    <property type="term" value="P:nucleotide metabolic process"/>
    <property type="evidence" value="ECO:0007669"/>
    <property type="project" value="UniProtKB-KW"/>
</dbReference>
<evidence type="ECO:0000256" key="14">
    <source>
        <dbReference type="ARBA" id="ARBA00023080"/>
    </source>
</evidence>
<dbReference type="PANTHER" id="PTHR11953">
    <property type="entry name" value="EXOSOME COMPLEX COMPONENT"/>
    <property type="match status" value="1"/>
</dbReference>
<evidence type="ECO:0000313" key="22">
    <source>
        <dbReference type="EMBL" id="RDY22263.1"/>
    </source>
</evidence>
<gene>
    <name evidence="17 22" type="primary">rph</name>
    <name evidence="22" type="ORF">BBG48_000675</name>
</gene>
<evidence type="ECO:0000259" key="21">
    <source>
        <dbReference type="Pfam" id="PF03725"/>
    </source>
</evidence>
<dbReference type="GO" id="GO:0009022">
    <property type="term" value="F:tRNA nucleotidyltransferase activity"/>
    <property type="evidence" value="ECO:0007669"/>
    <property type="project" value="UniProtKB-UniRule"/>
</dbReference>
<dbReference type="EC" id="3.6.1.66" evidence="18"/>
<feature type="binding site" evidence="18">
    <location>
        <begin position="400"/>
        <end position="403"/>
    </location>
    <ligand>
        <name>substrate</name>
    </ligand>
</feature>
<keyword evidence="9 18" id="KW-0479">Metal-binding</keyword>
<name>A0A371IP45_9FIRM</name>
<dbReference type="InterPro" id="IPR015847">
    <property type="entry name" value="ExoRNase_PH_dom2"/>
</dbReference>
<dbReference type="EC" id="2.7.7.56" evidence="17"/>
<reference evidence="22 23" key="1">
    <citation type="journal article" date="2016" name="Genome Announc.">
        <title>Draft Genome Sequence of Criibacterium bergeronii gen. nov., sp. nov., Strain CCRI-22567T, Isolated from a Vaginal Sample from a Woman with Bacterial Vaginosis.</title>
        <authorList>
            <person name="Maheux A.F."/>
            <person name="Berube E."/>
            <person name="Boudreau D.K."/>
            <person name="Raymond F."/>
            <person name="Corbeil J."/>
            <person name="Roy P.H."/>
            <person name="Boissinot M."/>
            <person name="Omar R.F."/>
        </authorList>
    </citation>
    <scope>NUCLEOTIDE SEQUENCE [LARGE SCALE GENOMIC DNA]</scope>
    <source>
        <strain evidence="22 23">CCRI-22567</strain>
    </source>
</reference>
<evidence type="ECO:0000256" key="9">
    <source>
        <dbReference type="ARBA" id="ARBA00022723"/>
    </source>
</evidence>
<evidence type="ECO:0000256" key="16">
    <source>
        <dbReference type="ARBA" id="ARBA00052017"/>
    </source>
</evidence>
<comment type="function">
    <text evidence="17">Phosphorolytic 3'-5' exoribonuclease that plays an important role in tRNA 3'-end maturation. Removes nucleotide residues following the 3'-CCA terminus of tRNAs; can also add nucleotides to the ends of RNA molecules by using nucleoside diphosphates as substrates, but this may not be physiologically important. Probably plays a role in initiation of 16S rRNA degradation (leading to ribosome degradation) during starvation.</text>
</comment>
<comment type="catalytic activity">
    <reaction evidence="18">
        <text>ITP + H2O = IMP + diphosphate + H(+)</text>
        <dbReference type="Rhea" id="RHEA:29399"/>
        <dbReference type="ChEBI" id="CHEBI:15377"/>
        <dbReference type="ChEBI" id="CHEBI:15378"/>
        <dbReference type="ChEBI" id="CHEBI:33019"/>
        <dbReference type="ChEBI" id="CHEBI:58053"/>
        <dbReference type="ChEBI" id="CHEBI:61402"/>
        <dbReference type="EC" id="3.6.1.66"/>
    </reaction>
</comment>
<dbReference type="GO" id="GO:0009146">
    <property type="term" value="P:purine nucleoside triphosphate catabolic process"/>
    <property type="evidence" value="ECO:0007669"/>
    <property type="project" value="UniProtKB-UniRule"/>
</dbReference>
<keyword evidence="14 18" id="KW-0546">Nucleotide metabolism</keyword>